<gene>
    <name evidence="1" type="ordered locus">CTO_0971</name>
</gene>
<protein>
    <submittedName>
        <fullName evidence="1">Uncharacterized protein</fullName>
    </submittedName>
</protein>
<accession>G4NMT7</accession>
<dbReference type="Proteomes" id="UP000009287">
    <property type="component" value="Chromosome"/>
</dbReference>
<dbReference type="EMBL" id="CP002401">
    <property type="protein sequence ID" value="AEP35201.1"/>
    <property type="molecule type" value="Genomic_DNA"/>
</dbReference>
<proteinExistence type="predicted"/>
<sequence>MGCSSSPFSLDLTASLEMWQTPKQSSLYSKKEPILVLGKSYRGGGIQPSEHF</sequence>
<evidence type="ECO:0000313" key="1">
    <source>
        <dbReference type="EMBL" id="AEP35201.1"/>
    </source>
</evidence>
<reference evidence="1 2" key="1">
    <citation type="journal article" date="2011" name="J. Exp. Med.">
        <title>A live-attenuated chlamydial vaccine protects against trachoma in nonhuman primates.</title>
        <authorList>
            <person name="Kari L."/>
            <person name="Whitmire W.M."/>
            <person name="Olivares-Zavaleta N."/>
            <person name="Goheen M.M."/>
            <person name="Taylor L.D."/>
            <person name="Carlson J.H."/>
            <person name="Sturdevant G.L."/>
            <person name="Lu C."/>
            <person name="Bakios L.E."/>
            <person name="Randall L.B."/>
            <person name="Parnell M.J."/>
            <person name="Zhong G."/>
            <person name="Caldwell H.D."/>
        </authorList>
    </citation>
    <scope>NUCLEOTIDE SEQUENCE [LARGE SCALE GENOMIC DNA]</scope>
    <source>
        <strain evidence="1 2">A2497</strain>
    </source>
</reference>
<evidence type="ECO:0000313" key="2">
    <source>
        <dbReference type="Proteomes" id="UP000009287"/>
    </source>
</evidence>
<name>G4NMT7_CHLT4</name>
<organism evidence="1 2">
    <name type="scientific">Chlamydia trachomatis serovar A (strain A2497)</name>
    <dbReference type="NCBI Taxonomy" id="580047"/>
    <lineage>
        <taxon>Bacteria</taxon>
        <taxon>Pseudomonadati</taxon>
        <taxon>Chlamydiota</taxon>
        <taxon>Chlamydiia</taxon>
        <taxon>Chlamydiales</taxon>
        <taxon>Chlamydiaceae</taxon>
        <taxon>Chlamydia/Chlamydophila group</taxon>
        <taxon>Chlamydia</taxon>
    </lineage>
</organism>
<dbReference type="AlphaFoldDB" id="G4NMT7"/>
<dbReference type="KEGG" id="cra:CTO_0971"/>
<dbReference type="PATRIC" id="fig|580047.4.peg.393"/>